<dbReference type="PROSITE" id="PS00086">
    <property type="entry name" value="CYTOCHROME_P450"/>
    <property type="match status" value="1"/>
</dbReference>
<evidence type="ECO:0000256" key="1">
    <source>
        <dbReference type="ARBA" id="ARBA00010617"/>
    </source>
</evidence>
<organism evidence="8 9">
    <name type="scientific">Datura stramonium</name>
    <name type="common">Jimsonweed</name>
    <name type="synonym">Common thornapple</name>
    <dbReference type="NCBI Taxonomy" id="4076"/>
    <lineage>
        <taxon>Eukaryota</taxon>
        <taxon>Viridiplantae</taxon>
        <taxon>Streptophyta</taxon>
        <taxon>Embryophyta</taxon>
        <taxon>Tracheophyta</taxon>
        <taxon>Spermatophyta</taxon>
        <taxon>Magnoliopsida</taxon>
        <taxon>eudicotyledons</taxon>
        <taxon>Gunneridae</taxon>
        <taxon>Pentapetalae</taxon>
        <taxon>asterids</taxon>
        <taxon>lamiids</taxon>
        <taxon>Solanales</taxon>
        <taxon>Solanaceae</taxon>
        <taxon>Solanoideae</taxon>
        <taxon>Datureae</taxon>
        <taxon>Datura</taxon>
    </lineage>
</organism>
<evidence type="ECO:0000256" key="6">
    <source>
        <dbReference type="ARBA" id="ARBA00023033"/>
    </source>
</evidence>
<reference evidence="8 9" key="1">
    <citation type="journal article" date="2021" name="BMC Genomics">
        <title>Datura genome reveals duplications of psychoactive alkaloid biosynthetic genes and high mutation rate following tissue culture.</title>
        <authorList>
            <person name="Rajewski A."/>
            <person name="Carter-House D."/>
            <person name="Stajich J."/>
            <person name="Litt A."/>
        </authorList>
    </citation>
    <scope>NUCLEOTIDE SEQUENCE [LARGE SCALE GENOMIC DNA]</scope>
    <source>
        <strain evidence="8">AR-01</strain>
    </source>
</reference>
<dbReference type="PANTHER" id="PTHR47953:SF22">
    <property type="entry name" value="CYTOCHROME P450"/>
    <property type="match status" value="1"/>
</dbReference>
<evidence type="ECO:0000313" key="9">
    <source>
        <dbReference type="Proteomes" id="UP000823775"/>
    </source>
</evidence>
<gene>
    <name evidence="8" type="ORF">HAX54_042709</name>
</gene>
<proteinExistence type="inferred from homology"/>
<dbReference type="PRINTS" id="PR00463">
    <property type="entry name" value="EP450I"/>
</dbReference>
<dbReference type="EMBL" id="JACEIK010000631">
    <property type="protein sequence ID" value="MCD7460026.1"/>
    <property type="molecule type" value="Genomic_DNA"/>
</dbReference>
<comment type="similarity">
    <text evidence="1 7">Belongs to the cytochrome P450 family.</text>
</comment>
<dbReference type="CDD" id="cd11072">
    <property type="entry name" value="CYP71-like"/>
    <property type="match status" value="1"/>
</dbReference>
<evidence type="ECO:0000256" key="3">
    <source>
        <dbReference type="ARBA" id="ARBA00022723"/>
    </source>
</evidence>
<evidence type="ECO:0000256" key="2">
    <source>
        <dbReference type="ARBA" id="ARBA00022617"/>
    </source>
</evidence>
<evidence type="ECO:0000256" key="4">
    <source>
        <dbReference type="ARBA" id="ARBA00023002"/>
    </source>
</evidence>
<dbReference type="PRINTS" id="PR00385">
    <property type="entry name" value="P450"/>
</dbReference>
<evidence type="ECO:0000256" key="7">
    <source>
        <dbReference type="RuleBase" id="RU000461"/>
    </source>
</evidence>
<dbReference type="Pfam" id="PF00067">
    <property type="entry name" value="p450"/>
    <property type="match status" value="1"/>
</dbReference>
<dbReference type="Gene3D" id="1.10.630.10">
    <property type="entry name" value="Cytochrome P450"/>
    <property type="match status" value="1"/>
</dbReference>
<dbReference type="InterPro" id="IPR001128">
    <property type="entry name" value="Cyt_P450"/>
</dbReference>
<dbReference type="PANTHER" id="PTHR47953">
    <property type="entry name" value="OS08G0105600 PROTEIN"/>
    <property type="match status" value="1"/>
</dbReference>
<dbReference type="InterPro" id="IPR052306">
    <property type="entry name" value="CYP450_71D"/>
</dbReference>
<evidence type="ECO:0008006" key="10">
    <source>
        <dbReference type="Google" id="ProtNLM"/>
    </source>
</evidence>
<keyword evidence="9" id="KW-1185">Reference proteome</keyword>
<name>A0ABS8SMD8_DATST</name>
<keyword evidence="6 7" id="KW-0503">Monooxygenase</keyword>
<accession>A0ABS8SMD8</accession>
<keyword evidence="2 7" id="KW-0349">Heme</keyword>
<evidence type="ECO:0000313" key="8">
    <source>
        <dbReference type="EMBL" id="MCD7460026.1"/>
    </source>
</evidence>
<dbReference type="InterPro" id="IPR017972">
    <property type="entry name" value="Cyt_P450_CS"/>
</dbReference>
<dbReference type="InterPro" id="IPR036396">
    <property type="entry name" value="Cyt_P450_sf"/>
</dbReference>
<keyword evidence="3 7" id="KW-0479">Metal-binding</keyword>
<keyword evidence="5 7" id="KW-0408">Iron</keyword>
<protein>
    <recommendedName>
        <fullName evidence="10">Cytochrome P450</fullName>
    </recommendedName>
</protein>
<keyword evidence="4 7" id="KW-0560">Oxidoreductase</keyword>
<dbReference type="Proteomes" id="UP000823775">
    <property type="component" value="Unassembled WGS sequence"/>
</dbReference>
<dbReference type="SUPFAM" id="SSF48264">
    <property type="entry name" value="Cytochrome P450"/>
    <property type="match status" value="1"/>
</dbReference>
<sequence length="420" mass="47500">MAQKFLKTHDLAFASRSQTMLGQMFCYDSTDIAFSPYGDYWRHMRKLCIMELLSAKMVKSFSPIRQDELSNLVSSIKSSMEKNVPINMSEKLFWFMNSVTCRSAFGKACKDQNEAMISLIHGVLSLAGGFELADLFPSKKFLSGISGMRSKLIEARNKVDAVLDKVIDVHKENRANGKKCNAECGTNEDLIDVFFRVIETGELPFTLTNDNIKAVILDMFVAGSDTSSSTVAWALSEMMKSPSVMAKAQDEVREVFKEKKTFDDEDLEKLNYLKLVIKETLRLHPPTPLLVPRECREETEVDGYTIPCKSKVLVNVWAIGRDPESWKDPESFIPERFENSPIDFSGNHFQFLPFGAGRRTCPGRLFGLALVTLPLAHLLYNFNWILPNGMDPKDLDMTEANGMTARRDQDLYLIAIPHDI</sequence>
<dbReference type="InterPro" id="IPR002401">
    <property type="entry name" value="Cyt_P450_E_grp-I"/>
</dbReference>
<evidence type="ECO:0000256" key="5">
    <source>
        <dbReference type="ARBA" id="ARBA00023004"/>
    </source>
</evidence>
<comment type="caution">
    <text evidence="8">The sequence shown here is derived from an EMBL/GenBank/DDBJ whole genome shotgun (WGS) entry which is preliminary data.</text>
</comment>